<dbReference type="PROSITE" id="PS00629">
    <property type="entry name" value="IMP_1"/>
    <property type="match status" value="1"/>
</dbReference>
<feature type="binding site" evidence="7">
    <location>
        <position position="84"/>
    </location>
    <ligand>
        <name>Mg(2+)</name>
        <dbReference type="ChEBI" id="CHEBI:18420"/>
        <label>1</label>
        <note>catalytic</note>
    </ligand>
</feature>
<keyword evidence="6 7" id="KW-0460">Magnesium</keyword>
<dbReference type="GO" id="GO:0046872">
    <property type="term" value="F:metal ion binding"/>
    <property type="evidence" value="ECO:0007669"/>
    <property type="project" value="UniProtKB-KW"/>
</dbReference>
<evidence type="ECO:0000256" key="5">
    <source>
        <dbReference type="ARBA" id="ARBA00022801"/>
    </source>
</evidence>
<evidence type="ECO:0000256" key="8">
    <source>
        <dbReference type="RuleBase" id="RU364068"/>
    </source>
</evidence>
<dbReference type="GO" id="GO:0008934">
    <property type="term" value="F:inositol monophosphate 1-phosphatase activity"/>
    <property type="evidence" value="ECO:0007669"/>
    <property type="project" value="InterPro"/>
</dbReference>
<dbReference type="eggNOG" id="COG0483">
    <property type="taxonomic scope" value="Bacteria"/>
</dbReference>
<dbReference type="PANTHER" id="PTHR20854">
    <property type="entry name" value="INOSITOL MONOPHOSPHATASE"/>
    <property type="match status" value="1"/>
</dbReference>
<name>C5CIN8_KOSOT</name>
<evidence type="ECO:0000313" key="10">
    <source>
        <dbReference type="Proteomes" id="UP000002382"/>
    </source>
</evidence>
<dbReference type="InterPro" id="IPR020550">
    <property type="entry name" value="Inositol_monophosphatase_CS"/>
</dbReference>
<dbReference type="STRING" id="521045.Kole_2144"/>
<dbReference type="Pfam" id="PF00459">
    <property type="entry name" value="Inositol_P"/>
    <property type="match status" value="1"/>
</dbReference>
<dbReference type="FunFam" id="3.40.190.80:FF:000002">
    <property type="entry name" value="Inositol-1-monophosphatase"/>
    <property type="match status" value="1"/>
</dbReference>
<organism evidence="9 10">
    <name type="scientific">Kosmotoga olearia (strain ATCC BAA-1733 / DSM 21960 / TBF 19.5.1)</name>
    <dbReference type="NCBI Taxonomy" id="521045"/>
    <lineage>
        <taxon>Bacteria</taxon>
        <taxon>Thermotogati</taxon>
        <taxon>Thermotogota</taxon>
        <taxon>Thermotogae</taxon>
        <taxon>Kosmotogales</taxon>
        <taxon>Kosmotogaceae</taxon>
        <taxon>Kosmotoga</taxon>
    </lineage>
</organism>
<reference evidence="9 10" key="1">
    <citation type="submission" date="2009-06" db="EMBL/GenBank/DDBJ databases">
        <title>Complete sequence of Thermotogales bacterium TBF 19.5.1.</title>
        <authorList>
            <consortium name="US DOE Joint Genome Institute"/>
            <person name="Lucas S."/>
            <person name="Copeland A."/>
            <person name="Lapidus A."/>
            <person name="Glavina del Rio T."/>
            <person name="Tice H."/>
            <person name="Bruce D."/>
            <person name="Goodwin L."/>
            <person name="Pitluck S."/>
            <person name="Chertkov O."/>
            <person name="Brettin T."/>
            <person name="Detter J.C."/>
            <person name="Han C."/>
            <person name="Schmutz J."/>
            <person name="Larimer F."/>
            <person name="Land M."/>
            <person name="Hauser L."/>
            <person name="Kyrpides N."/>
            <person name="Ovchinnikova G."/>
            <person name="Noll K."/>
        </authorList>
    </citation>
    <scope>NUCLEOTIDE SEQUENCE [LARGE SCALE GENOMIC DNA]</scope>
    <source>
        <strain evidence="10">ATCC BAA-1733 / DSM 21960 / TBF 19.5.1</strain>
    </source>
</reference>
<evidence type="ECO:0000256" key="3">
    <source>
        <dbReference type="ARBA" id="ARBA00009759"/>
    </source>
</evidence>
<evidence type="ECO:0000256" key="7">
    <source>
        <dbReference type="PIRSR" id="PIRSR600760-2"/>
    </source>
</evidence>
<dbReference type="AlphaFoldDB" id="C5CIN8"/>
<comment type="similarity">
    <text evidence="3 8">Belongs to the inositol monophosphatase superfamily.</text>
</comment>
<dbReference type="SUPFAM" id="SSF56655">
    <property type="entry name" value="Carbohydrate phosphatase"/>
    <property type="match status" value="1"/>
</dbReference>
<dbReference type="Proteomes" id="UP000002382">
    <property type="component" value="Chromosome"/>
</dbReference>
<sequence length="260" mass="29100">MDNGSLEKIVDEVKKKLYEIWREKLFSRRFKVDRKSSFRDIVTTIDIEIEEELKEFLGKLLSDAGYLGEETVGITNKEMMWVVDPIDGTTNFSRGTPHFCTSVALMKKDSVILGVVYDPNTRETFWAVNGKGSYLNGKKLKVSSTSELKEASIHTGLQYSSDTAYTRVVERISKAVKHSRALRITGSAALDLCYVASGRADVFWEEALNPWDVAAGILLVKEAGGDIQSCTGETFDIFAPDILAYNGNKKLIMEFTDKIL</sequence>
<dbReference type="KEGG" id="kol:Kole_2144"/>
<keyword evidence="10" id="KW-1185">Reference proteome</keyword>
<dbReference type="OrthoDB" id="9772456at2"/>
<feature type="binding site" evidence="7">
    <location>
        <position position="87"/>
    </location>
    <ligand>
        <name>Mg(2+)</name>
        <dbReference type="ChEBI" id="CHEBI:18420"/>
        <label>1</label>
        <note>catalytic</note>
    </ligand>
</feature>
<reference evidence="9 10" key="2">
    <citation type="journal article" date="2011" name="J. Bacteriol.">
        <title>Genome Sequence of Kosmotoga olearia Strain TBF 19.5.1, a Thermophilic Bacterium with a Wide Growth Temperature Range, Isolated from the Troll B Oil Platform in the North Sea.</title>
        <authorList>
            <person name="Swithers K.S."/>
            <person name="Dipippo J.L."/>
            <person name="Bruce D.C."/>
            <person name="Detter C."/>
            <person name="Tapia R."/>
            <person name="Han S."/>
            <person name="Goodwin L.A."/>
            <person name="Han J."/>
            <person name="Woyke T."/>
            <person name="Pitluck S."/>
            <person name="Pennacchio L."/>
            <person name="Nolan M."/>
            <person name="Mikhailova N."/>
            <person name="Land M.L."/>
            <person name="Nesbo C.L."/>
            <person name="Gogarten J.P."/>
            <person name="Noll K.M."/>
        </authorList>
    </citation>
    <scope>NUCLEOTIDE SEQUENCE [LARGE SCALE GENOMIC DNA]</scope>
    <source>
        <strain evidence="10">ATCC BAA-1733 / DSM 21960 / TBF 19.5.1</strain>
    </source>
</reference>
<dbReference type="HOGENOM" id="CLU_044118_0_4_0"/>
<dbReference type="PANTHER" id="PTHR20854:SF4">
    <property type="entry name" value="INOSITOL-1-MONOPHOSPHATASE-RELATED"/>
    <property type="match status" value="1"/>
</dbReference>
<evidence type="ECO:0000313" key="9">
    <source>
        <dbReference type="EMBL" id="ACR80821.1"/>
    </source>
</evidence>
<dbReference type="InterPro" id="IPR020583">
    <property type="entry name" value="Inositol_monoP_metal-BS"/>
</dbReference>
<dbReference type="EMBL" id="CP001634">
    <property type="protein sequence ID" value="ACR80821.1"/>
    <property type="molecule type" value="Genomic_DNA"/>
</dbReference>
<dbReference type="GO" id="GO:0006020">
    <property type="term" value="P:inositol metabolic process"/>
    <property type="evidence" value="ECO:0007669"/>
    <property type="project" value="TreeGrafter"/>
</dbReference>
<dbReference type="RefSeq" id="WP_015869462.1">
    <property type="nucleotide sequence ID" value="NC_012785.1"/>
</dbReference>
<feature type="binding site" evidence="7">
    <location>
        <position position="212"/>
    </location>
    <ligand>
        <name>Mg(2+)</name>
        <dbReference type="ChEBI" id="CHEBI:18420"/>
        <label>1</label>
        <note>catalytic</note>
    </ligand>
</feature>
<dbReference type="GO" id="GO:0007165">
    <property type="term" value="P:signal transduction"/>
    <property type="evidence" value="ECO:0007669"/>
    <property type="project" value="TreeGrafter"/>
</dbReference>
<evidence type="ECO:0000256" key="2">
    <source>
        <dbReference type="ARBA" id="ARBA00001946"/>
    </source>
</evidence>
<evidence type="ECO:0000256" key="1">
    <source>
        <dbReference type="ARBA" id="ARBA00001033"/>
    </source>
</evidence>
<evidence type="ECO:0000256" key="4">
    <source>
        <dbReference type="ARBA" id="ARBA00022723"/>
    </source>
</evidence>
<protein>
    <recommendedName>
        <fullName evidence="8">Inositol-1-monophosphatase</fullName>
        <ecNumber evidence="8">3.1.3.25</ecNumber>
    </recommendedName>
</protein>
<keyword evidence="5 8" id="KW-0378">Hydrolase</keyword>
<dbReference type="PROSITE" id="PS00630">
    <property type="entry name" value="IMP_2"/>
    <property type="match status" value="1"/>
</dbReference>
<dbReference type="PRINTS" id="PR00377">
    <property type="entry name" value="IMPHPHTASES"/>
</dbReference>
<proteinExistence type="inferred from homology"/>
<dbReference type="InterPro" id="IPR033942">
    <property type="entry name" value="IMPase"/>
</dbReference>
<dbReference type="Gene3D" id="3.40.190.80">
    <property type="match status" value="1"/>
</dbReference>
<comment type="catalytic activity">
    <reaction evidence="1 8">
        <text>a myo-inositol phosphate + H2O = myo-inositol + phosphate</text>
        <dbReference type="Rhea" id="RHEA:24056"/>
        <dbReference type="ChEBI" id="CHEBI:15377"/>
        <dbReference type="ChEBI" id="CHEBI:17268"/>
        <dbReference type="ChEBI" id="CHEBI:43474"/>
        <dbReference type="ChEBI" id="CHEBI:84139"/>
        <dbReference type="EC" id="3.1.3.25"/>
    </reaction>
</comment>
<dbReference type="GO" id="GO:0046854">
    <property type="term" value="P:phosphatidylinositol phosphate biosynthetic process"/>
    <property type="evidence" value="ECO:0007669"/>
    <property type="project" value="InterPro"/>
</dbReference>
<feature type="binding site" evidence="7">
    <location>
        <position position="69"/>
    </location>
    <ligand>
        <name>Mg(2+)</name>
        <dbReference type="ChEBI" id="CHEBI:18420"/>
        <label>1</label>
        <note>catalytic</note>
    </ligand>
</feature>
<accession>C5CIN8</accession>
<dbReference type="EC" id="3.1.3.25" evidence="8"/>
<keyword evidence="4 7" id="KW-0479">Metal-binding</keyword>
<comment type="cofactor">
    <cofactor evidence="2 7 8">
        <name>Mg(2+)</name>
        <dbReference type="ChEBI" id="CHEBI:18420"/>
    </cofactor>
</comment>
<dbReference type="InterPro" id="IPR000760">
    <property type="entry name" value="Inositol_monophosphatase-like"/>
</dbReference>
<gene>
    <name evidence="9" type="ordered locus">Kole_2144</name>
</gene>
<feature type="binding site" evidence="7">
    <location>
        <position position="86"/>
    </location>
    <ligand>
        <name>Mg(2+)</name>
        <dbReference type="ChEBI" id="CHEBI:18420"/>
        <label>1</label>
        <note>catalytic</note>
    </ligand>
</feature>
<dbReference type="Gene3D" id="3.30.540.10">
    <property type="entry name" value="Fructose-1,6-Bisphosphatase, subunit A, domain 1"/>
    <property type="match status" value="1"/>
</dbReference>
<dbReference type="CDD" id="cd01639">
    <property type="entry name" value="IMPase"/>
    <property type="match status" value="1"/>
</dbReference>
<evidence type="ECO:0000256" key="6">
    <source>
        <dbReference type="ARBA" id="ARBA00022842"/>
    </source>
</evidence>